<dbReference type="SMART" id="SM00360">
    <property type="entry name" value="RRM"/>
    <property type="match status" value="1"/>
</dbReference>
<feature type="compositionally biased region" description="Basic and acidic residues" evidence="9">
    <location>
        <begin position="727"/>
        <end position="752"/>
    </location>
</feature>
<dbReference type="EMBL" id="GBHO01016812">
    <property type="protein sequence ID" value="JAG26792.1"/>
    <property type="molecule type" value="Transcribed_RNA"/>
</dbReference>
<accession>A0A0A9Y575</accession>
<dbReference type="InterPro" id="IPR012677">
    <property type="entry name" value="Nucleotide-bd_a/b_plait_sf"/>
</dbReference>
<reference evidence="11" key="2">
    <citation type="submission" date="2014-07" db="EMBL/GenBank/DDBJ databases">
        <authorList>
            <person name="Hull J."/>
        </authorList>
    </citation>
    <scope>NUCLEOTIDE SEQUENCE</scope>
</reference>
<feature type="region of interest" description="Disordered" evidence="9">
    <location>
        <begin position="684"/>
        <end position="874"/>
    </location>
</feature>
<name>A0A0A9Y575_LYGHE</name>
<keyword evidence="4" id="KW-0805">Transcription regulation</keyword>
<keyword evidence="5" id="KW-0010">Activator</keyword>
<comment type="subcellular location">
    <subcellularLocation>
        <location evidence="1">Nucleus</location>
    </subcellularLocation>
</comment>
<organism evidence="11">
    <name type="scientific">Lygus hesperus</name>
    <name type="common">Western plant bug</name>
    <dbReference type="NCBI Taxonomy" id="30085"/>
    <lineage>
        <taxon>Eukaryota</taxon>
        <taxon>Metazoa</taxon>
        <taxon>Ecdysozoa</taxon>
        <taxon>Arthropoda</taxon>
        <taxon>Hexapoda</taxon>
        <taxon>Insecta</taxon>
        <taxon>Pterygota</taxon>
        <taxon>Neoptera</taxon>
        <taxon>Paraneoptera</taxon>
        <taxon>Hemiptera</taxon>
        <taxon>Heteroptera</taxon>
        <taxon>Panheteroptera</taxon>
        <taxon>Cimicomorpha</taxon>
        <taxon>Miridae</taxon>
        <taxon>Mirini</taxon>
        <taxon>Lygus</taxon>
    </lineage>
</organism>
<sequence>METGFLNKHDSEYFSSDATYEQSNGFESEGSFFSSFVNGYNNEFDDYQWGINDEENNLNDTSLNIITNETPAQQDDFNKSFNDWQQHISNLKFREDDLHDPNIFLQEDRLPEIFPSCSPSTLTNPSLPSLLDDPLNPDLLLDELAAAAVIPVSPEAPPAETKARIKTEPDTQTTSNSLSRKRIKKEPIDLFSVDLPTADLLDTFTVSDSDSSCAPAPVNEPSQDLGPDNYDVVDIKIEGEDEEEDEVDIETVTDSMPVIEANDIDSLLDQFEASERVNNMCKTKMKVVEPNHRVLPPAQPTPKVPPLIIKKTNSLLKVEQAPIPKLFQSSPPAPVPVVTIAEVAPPPAVTPAPSLFSVPKSGPVNKTIIDSLPQEVIDRIKKSSSKKKKIVPVVPAERLPSKGNSHMKDAGASKTKVRDMVNKKKVKTEAAQMDHDYCTNENGQDTVKSNDGGKAIIKTEKCIVKPFYDNVKTIVKMENCTAKPLHDNVKTVVKMENCTVKPLHDNGKTVFKMENCTVNQTLPLPKPPVSVVVDAFSVTEEDKWVLDNEQKLMTSLPTASPSPSEASSNARNNWEKNSKRDSGLESGDVSDASESPSDKKCPPKTQMQTGESFVSIEINVEKEDCPDAPQADSATYHTEVPNPLPGIHNESEPAYEDDKNEPKKKKLNLDEYRCRRKFARLSSPVKTGTIGEAIMTNKWVQRPPKDKVEERKPIIDEKSNRISTPDTPKEPSPKKYDEDKRRRNSRSRERTRSRYRHRSSSSSSSGSRVRTSRIRGRSRDRVRRAPHRSRSRDRNYRSRSSSSSSSSDSRSTSSRSRSGSGSRSRSSRSSRYRGRSRSRSRSCYRRRTSSRRYSQRVSSDRAPRRSDEWSTGERQKQVEERRVIYVGQIDESTTRPQLRERFLCFGPIVDISLHFRERGDNYGFVTFAYKGDAYKAVEHGNDNPSYPRYDICFGGRRAFCKQRYADLDSAPQPTYSPFHQSRSNESFDSLLRAAREKILRGQKNV</sequence>
<evidence type="ECO:0000256" key="8">
    <source>
        <dbReference type="PROSITE-ProRule" id="PRU00176"/>
    </source>
</evidence>
<feature type="compositionally biased region" description="Basic and acidic residues" evidence="9">
    <location>
        <begin position="858"/>
        <end position="874"/>
    </location>
</feature>
<feature type="compositionally biased region" description="Basic residues" evidence="9">
    <location>
        <begin position="825"/>
        <end position="854"/>
    </location>
</feature>
<feature type="region of interest" description="Disordered" evidence="9">
    <location>
        <begin position="207"/>
        <end position="229"/>
    </location>
</feature>
<evidence type="ECO:0000256" key="9">
    <source>
        <dbReference type="SAM" id="MobiDB-lite"/>
    </source>
</evidence>
<dbReference type="GO" id="GO:0005634">
    <property type="term" value="C:nucleus"/>
    <property type="evidence" value="ECO:0007669"/>
    <property type="project" value="UniProtKB-SubCell"/>
</dbReference>
<feature type="compositionally biased region" description="Basic residues" evidence="9">
    <location>
        <begin position="770"/>
        <end position="791"/>
    </location>
</feature>
<dbReference type="Pfam" id="PF00076">
    <property type="entry name" value="RRM_1"/>
    <property type="match status" value="1"/>
</dbReference>
<feature type="compositionally biased region" description="Low complexity" evidence="9">
    <location>
        <begin position="760"/>
        <end position="769"/>
    </location>
</feature>
<dbReference type="AlphaFoldDB" id="A0A0A9Y575"/>
<feature type="region of interest" description="Disordered" evidence="9">
    <location>
        <begin position="398"/>
        <end position="421"/>
    </location>
</feature>
<evidence type="ECO:0000313" key="11">
    <source>
        <dbReference type="EMBL" id="JAG26791.1"/>
    </source>
</evidence>
<feature type="compositionally biased region" description="Basic and acidic residues" evidence="9">
    <location>
        <begin position="406"/>
        <end position="421"/>
    </location>
</feature>
<dbReference type="InterPro" id="IPR000504">
    <property type="entry name" value="RRM_dom"/>
</dbReference>
<dbReference type="SUPFAM" id="SSF54928">
    <property type="entry name" value="RNA-binding domain, RBD"/>
    <property type="match status" value="1"/>
</dbReference>
<dbReference type="PANTHER" id="PTHR15528:SF11">
    <property type="entry name" value="FI18188P1"/>
    <property type="match status" value="1"/>
</dbReference>
<dbReference type="InterPro" id="IPR034605">
    <property type="entry name" value="PGC-1"/>
</dbReference>
<feature type="region of interest" description="Disordered" evidence="9">
    <location>
        <begin position="554"/>
        <end position="610"/>
    </location>
</feature>
<feature type="region of interest" description="Disordered" evidence="9">
    <location>
        <begin position="153"/>
        <end position="180"/>
    </location>
</feature>
<feature type="compositionally biased region" description="Basic and acidic residues" evidence="9">
    <location>
        <begin position="703"/>
        <end position="720"/>
    </location>
</feature>
<feature type="compositionally biased region" description="Low complexity" evidence="9">
    <location>
        <begin position="798"/>
        <end position="824"/>
    </location>
</feature>
<gene>
    <name evidence="11" type="primary">Pprc1_1</name>
    <name evidence="12" type="synonym">Pprc1_0</name>
    <name evidence="11" type="ORF">CM83_97536</name>
    <name evidence="12" type="ORF">CM83_97538</name>
</gene>
<evidence type="ECO:0000256" key="3">
    <source>
        <dbReference type="ARBA" id="ARBA00022884"/>
    </source>
</evidence>
<feature type="region of interest" description="Disordered" evidence="9">
    <location>
        <begin position="624"/>
        <end position="668"/>
    </location>
</feature>
<feature type="compositionally biased region" description="Low complexity" evidence="9">
    <location>
        <begin position="555"/>
        <end position="572"/>
    </location>
</feature>
<evidence type="ECO:0000256" key="2">
    <source>
        <dbReference type="ARBA" id="ARBA00022553"/>
    </source>
</evidence>
<evidence type="ECO:0000256" key="6">
    <source>
        <dbReference type="ARBA" id="ARBA00023163"/>
    </source>
</evidence>
<dbReference type="Gene3D" id="3.30.70.330">
    <property type="match status" value="1"/>
</dbReference>
<keyword evidence="2" id="KW-0597">Phosphoprotein</keyword>
<evidence type="ECO:0000256" key="1">
    <source>
        <dbReference type="ARBA" id="ARBA00004123"/>
    </source>
</evidence>
<feature type="compositionally biased region" description="Basic and acidic residues" evidence="9">
    <location>
        <begin position="656"/>
        <end position="668"/>
    </location>
</feature>
<proteinExistence type="predicted"/>
<feature type="compositionally biased region" description="Basic and acidic residues" evidence="9">
    <location>
        <begin position="573"/>
        <end position="583"/>
    </location>
</feature>
<reference evidence="11" key="1">
    <citation type="journal article" date="2014" name="PLoS ONE">
        <title>Transcriptome-Based Identification of ABC Transporters in the Western Tarnished Plant Bug Lygus hesperus.</title>
        <authorList>
            <person name="Hull J.J."/>
            <person name="Chaney K."/>
            <person name="Geib S.M."/>
            <person name="Fabrick J.A."/>
            <person name="Brent C.S."/>
            <person name="Walsh D."/>
            <person name="Lavine L.C."/>
        </authorList>
    </citation>
    <scope>NUCLEOTIDE SEQUENCE</scope>
</reference>
<dbReference type="GO" id="GO:0045944">
    <property type="term" value="P:positive regulation of transcription by RNA polymerase II"/>
    <property type="evidence" value="ECO:0007669"/>
    <property type="project" value="TreeGrafter"/>
</dbReference>
<dbReference type="InterPro" id="IPR035979">
    <property type="entry name" value="RBD_domain_sf"/>
</dbReference>
<dbReference type="EMBL" id="GBHO01016813">
    <property type="protein sequence ID" value="JAG26791.1"/>
    <property type="molecule type" value="Transcribed_RNA"/>
</dbReference>
<protein>
    <submittedName>
        <fullName evidence="11">Peroxisome proliferator-activated receptor gamma coactivator-related protein 1</fullName>
    </submittedName>
</protein>
<evidence type="ECO:0000256" key="4">
    <source>
        <dbReference type="ARBA" id="ARBA00023015"/>
    </source>
</evidence>
<dbReference type="PANTHER" id="PTHR15528">
    <property type="entry name" value="PEROXISOME PROLIFERATOR ACTIVATED RECEPTOR GAMMA COACTIVATOR 1 PGC-1 -RELATED"/>
    <property type="match status" value="1"/>
</dbReference>
<feature type="domain" description="RRM" evidence="10">
    <location>
        <begin position="882"/>
        <end position="957"/>
    </location>
</feature>
<keyword evidence="7" id="KW-0539">Nucleus</keyword>
<evidence type="ECO:0000256" key="7">
    <source>
        <dbReference type="ARBA" id="ARBA00023242"/>
    </source>
</evidence>
<evidence type="ECO:0000313" key="12">
    <source>
        <dbReference type="EMBL" id="JAG26792.1"/>
    </source>
</evidence>
<keyword evidence="3 8" id="KW-0694">RNA-binding</keyword>
<dbReference type="GO" id="GO:0003723">
    <property type="term" value="F:RNA binding"/>
    <property type="evidence" value="ECO:0007669"/>
    <property type="project" value="UniProtKB-UniRule"/>
</dbReference>
<evidence type="ECO:0000259" key="10">
    <source>
        <dbReference type="PROSITE" id="PS50102"/>
    </source>
</evidence>
<evidence type="ECO:0000256" key="5">
    <source>
        <dbReference type="ARBA" id="ARBA00023159"/>
    </source>
</evidence>
<keyword evidence="6" id="KW-0804">Transcription</keyword>
<dbReference type="PROSITE" id="PS50102">
    <property type="entry name" value="RRM"/>
    <property type="match status" value="1"/>
</dbReference>
<dbReference type="GO" id="GO:0003712">
    <property type="term" value="F:transcription coregulator activity"/>
    <property type="evidence" value="ECO:0007669"/>
    <property type="project" value="InterPro"/>
</dbReference>
<keyword evidence="11" id="KW-0675">Receptor</keyword>